<protein>
    <submittedName>
        <fullName evidence="1">Class I SAM-dependent methyltransferase</fullName>
    </submittedName>
</protein>
<dbReference type="RefSeq" id="WP_231329462.1">
    <property type="nucleotide sequence ID" value="NZ_CP059572.1"/>
</dbReference>
<keyword evidence="1" id="KW-0489">Methyltransferase</keyword>
<dbReference type="SUPFAM" id="SSF53335">
    <property type="entry name" value="S-adenosyl-L-methionine-dependent methyltransferases"/>
    <property type="match status" value="1"/>
</dbReference>
<dbReference type="Gene3D" id="3.40.50.150">
    <property type="entry name" value="Vaccinia Virus protein VP39"/>
    <property type="match status" value="1"/>
</dbReference>
<gene>
    <name evidence="1" type="ORF">AGRA3207_004993</name>
</gene>
<organism evidence="1 2">
    <name type="scientific">Actinomadura graeca</name>
    <dbReference type="NCBI Taxonomy" id="2750812"/>
    <lineage>
        <taxon>Bacteria</taxon>
        <taxon>Bacillati</taxon>
        <taxon>Actinomycetota</taxon>
        <taxon>Actinomycetes</taxon>
        <taxon>Streptosporangiales</taxon>
        <taxon>Thermomonosporaceae</taxon>
        <taxon>Actinomadura</taxon>
    </lineage>
</organism>
<keyword evidence="2" id="KW-1185">Reference proteome</keyword>
<keyword evidence="1" id="KW-0808">Transferase</keyword>
<dbReference type="GO" id="GO:0032259">
    <property type="term" value="P:methylation"/>
    <property type="evidence" value="ECO:0007669"/>
    <property type="project" value="UniProtKB-KW"/>
</dbReference>
<dbReference type="GO" id="GO:0008168">
    <property type="term" value="F:methyltransferase activity"/>
    <property type="evidence" value="ECO:0007669"/>
    <property type="project" value="UniProtKB-KW"/>
</dbReference>
<reference evidence="1" key="1">
    <citation type="submission" date="2020-07" db="EMBL/GenBank/DDBJ databases">
        <authorList>
            <person name="Tarantini F.S."/>
            <person name="Hong K.W."/>
            <person name="Chan K.G."/>
        </authorList>
    </citation>
    <scope>NUCLEOTIDE SEQUENCE</scope>
    <source>
        <strain evidence="1">32-07</strain>
    </source>
</reference>
<proteinExistence type="predicted"/>
<evidence type="ECO:0000313" key="2">
    <source>
        <dbReference type="Proteomes" id="UP001049518"/>
    </source>
</evidence>
<dbReference type="EMBL" id="CP059572">
    <property type="protein sequence ID" value="QXJ23790.1"/>
    <property type="molecule type" value="Genomic_DNA"/>
</dbReference>
<accession>A0ABX8QYC2</accession>
<evidence type="ECO:0000313" key="1">
    <source>
        <dbReference type="EMBL" id="QXJ23790.1"/>
    </source>
</evidence>
<name>A0ABX8QYC2_9ACTN</name>
<dbReference type="InterPro" id="IPR029063">
    <property type="entry name" value="SAM-dependent_MTases_sf"/>
</dbReference>
<dbReference type="Proteomes" id="UP001049518">
    <property type="component" value="Chromosome"/>
</dbReference>
<sequence>MDPRCTVWVAGTDSVPGRQRALDLLRAAPGVEPGPRVLVIEGGGAAVGATLGSGADATCFRDFVPDARFDTVLGVQAVEHLVTPARRLRGEAVRNLRDFFHAVRAWTTPGARFVLYAIVAGRLPRRAEEIRGLARLTRENVLPGGCPRVEDVVRATGAAWEIRGIDTVVPSTPHGGGGRPPHDRAWAFERGHVWSARFTLRRID</sequence>